<comment type="caution">
    <text evidence="1">The sequence shown here is derived from an EMBL/GenBank/DDBJ whole genome shotgun (WGS) entry which is preliminary data.</text>
</comment>
<dbReference type="RefSeq" id="WP_380026712.1">
    <property type="nucleotide sequence ID" value="NZ_JBHSHC010000112.1"/>
</dbReference>
<organism evidence="1 2">
    <name type="scientific">Effusibacillus consociatus</name>
    <dbReference type="NCBI Taxonomy" id="1117041"/>
    <lineage>
        <taxon>Bacteria</taxon>
        <taxon>Bacillati</taxon>
        <taxon>Bacillota</taxon>
        <taxon>Bacilli</taxon>
        <taxon>Bacillales</taxon>
        <taxon>Alicyclobacillaceae</taxon>
        <taxon>Effusibacillus</taxon>
    </lineage>
</organism>
<name>A0ABV9Q680_9BACL</name>
<dbReference type="Proteomes" id="UP001596002">
    <property type="component" value="Unassembled WGS sequence"/>
</dbReference>
<proteinExistence type="predicted"/>
<evidence type="ECO:0000313" key="2">
    <source>
        <dbReference type="Proteomes" id="UP001596002"/>
    </source>
</evidence>
<reference evidence="2" key="1">
    <citation type="journal article" date="2019" name="Int. J. Syst. Evol. Microbiol.">
        <title>The Global Catalogue of Microorganisms (GCM) 10K type strain sequencing project: providing services to taxonomists for standard genome sequencing and annotation.</title>
        <authorList>
            <consortium name="The Broad Institute Genomics Platform"/>
            <consortium name="The Broad Institute Genome Sequencing Center for Infectious Disease"/>
            <person name="Wu L."/>
            <person name="Ma J."/>
        </authorList>
    </citation>
    <scope>NUCLEOTIDE SEQUENCE [LARGE SCALE GENOMIC DNA]</scope>
    <source>
        <strain evidence="2">WYCCWR 12678</strain>
    </source>
</reference>
<protein>
    <submittedName>
        <fullName evidence="1">Uncharacterized protein</fullName>
    </submittedName>
</protein>
<accession>A0ABV9Q680</accession>
<dbReference type="EMBL" id="JBHSHC010000112">
    <property type="protein sequence ID" value="MFC4768767.1"/>
    <property type="molecule type" value="Genomic_DNA"/>
</dbReference>
<sequence>MQMDHCCGLTMVARLQNVFTEGSVLMQDVPILFCPTCHNSLIAPEIEMDYQLYAHNCAADGVRSASLPDAIGEEKILDILDRYPEDIRVKTGQRVIREQIDSTLDLLNFAKQLGEHEWCQELLERLKLFRDLSNVQPH</sequence>
<keyword evidence="2" id="KW-1185">Reference proteome</keyword>
<gene>
    <name evidence="1" type="ORF">ACFO8Q_15585</name>
</gene>
<evidence type="ECO:0000313" key="1">
    <source>
        <dbReference type="EMBL" id="MFC4768767.1"/>
    </source>
</evidence>